<accession>A0ABX2D2H9</accession>
<sequence length="54" mass="5868">MGLSLAGILRGTSRGGVLNPGLLKKPGFLRNLRAITKDFVQKTRFLGSVRKSKI</sequence>
<evidence type="ECO:0000313" key="1">
    <source>
        <dbReference type="EMBL" id="NQE35885.1"/>
    </source>
</evidence>
<proteinExistence type="predicted"/>
<comment type="caution">
    <text evidence="1">The sequence shown here is derived from an EMBL/GenBank/DDBJ whole genome shotgun (WGS) entry which is preliminary data.</text>
</comment>
<dbReference type="Proteomes" id="UP000702425">
    <property type="component" value="Unassembled WGS sequence"/>
</dbReference>
<organism evidence="1 2">
    <name type="scientific">Microcoleus asticus IPMA8</name>
    <dbReference type="NCBI Taxonomy" id="2563858"/>
    <lineage>
        <taxon>Bacteria</taxon>
        <taxon>Bacillati</taxon>
        <taxon>Cyanobacteriota</taxon>
        <taxon>Cyanophyceae</taxon>
        <taxon>Oscillatoriophycideae</taxon>
        <taxon>Oscillatoriales</taxon>
        <taxon>Microcoleaceae</taxon>
        <taxon>Microcoleus</taxon>
        <taxon>Microcoleus asticus</taxon>
    </lineage>
</organism>
<reference evidence="1 2" key="1">
    <citation type="journal article" date="2020" name="Sci. Rep.">
        <title>A novel cyanobacterial geosmin producer, revising GeoA distribution and dispersion patterns in Bacteria.</title>
        <authorList>
            <person name="Churro C."/>
            <person name="Semedo-Aguiar A.P."/>
            <person name="Silva A.D."/>
            <person name="Pereira-Leal J.B."/>
            <person name="Leite R.B."/>
        </authorList>
    </citation>
    <scope>NUCLEOTIDE SEQUENCE [LARGE SCALE GENOMIC DNA]</scope>
    <source>
        <strain evidence="1 2">IPMA8</strain>
    </source>
</reference>
<keyword evidence="2" id="KW-1185">Reference proteome</keyword>
<evidence type="ECO:0000313" key="2">
    <source>
        <dbReference type="Proteomes" id="UP000702425"/>
    </source>
</evidence>
<protein>
    <submittedName>
        <fullName evidence="1">Uncharacterized protein</fullName>
    </submittedName>
</protein>
<dbReference type="EMBL" id="SRRZ01000066">
    <property type="protein sequence ID" value="NQE35885.1"/>
    <property type="molecule type" value="Genomic_DNA"/>
</dbReference>
<gene>
    <name evidence="1" type="ORF">E5S67_03647</name>
</gene>
<name>A0ABX2D2H9_9CYAN</name>